<accession>A0ACC2MMJ3</accession>
<sequence>MEMVSDSEMEGATLTLSDSVRKTIQSIKEIVGNHSEADIYVVLKETDMDPNETTQKLLTQDPFREVKRKRDKKKENTEYRGSVETERHTEQTRQGPNPQTSWVRDNTPRRSFIRNISRGVTQEFRVVRDNRATQSYNGEIKAASFRHAISANEQAIANVSLNGTPGILTDQKDSDARKSAHQLPSQGPTTSHDYGPGHGKNADPNARRRLEKTSSNAPTSILQVHGQKLHNSRPDTATSSNSSVGGLYSSSMDPVHVPSPDSRSSGAVGAIKREVGVVGVRHQSSKESVAHSSVLKSSSSTFLGKGICASTESFGLSPALSKSDQLSQTSLSQPVMSNISVGRSFSGSQYNAKLHQQSLSQQKVSQPNMEWKPKSSQNPSLTSPGSIGTCVTPISSLASNSTILIEEADHFPEEFSQINISEDQHVIIPQHLRVPEANRLQLTFGSFEAGFDSGKGFVSGLPAIETGEEPKVETAVSILLSVPVCSSEDVSGGEEDQGRATTDSPASYVGSGHPLADKNEPSSPQNVDCYRNVGLVQSHSSSFSPEERLQQQDPPSSLSTIPAFDPQTTYDEPFFRSAMDENVQGQGLALPQEALSLQVVNGTSPSSVAMVHQQTVPQLYPPQVHISHFPNFMSYRQFLSPMYAPPVAMPNYSSNSSYPHPSSGSNYLLMQGGNSHLTTGGLKYATSQYKPVPAVGPTGYGNYANPAGYTMNAPGTINNTVGIEDASRIKYKDGNLYIPKLQAETSEMWIQTPREPQSTPYYNLSGHAPHAAFLPSHTAHASFNASTQSTHVPFPGLYHPPQPTAIANPHHLVHQQLPGMGGNVGVGVASQQPQLGHLNWTTNF</sequence>
<protein>
    <submittedName>
        <fullName evidence="1">Uncharacterized protein</fullName>
    </submittedName>
</protein>
<keyword evidence="2" id="KW-1185">Reference proteome</keyword>
<organism evidence="1 2">
    <name type="scientific">Persea americana</name>
    <name type="common">Avocado</name>
    <dbReference type="NCBI Taxonomy" id="3435"/>
    <lineage>
        <taxon>Eukaryota</taxon>
        <taxon>Viridiplantae</taxon>
        <taxon>Streptophyta</taxon>
        <taxon>Embryophyta</taxon>
        <taxon>Tracheophyta</taxon>
        <taxon>Spermatophyta</taxon>
        <taxon>Magnoliopsida</taxon>
        <taxon>Magnoliidae</taxon>
        <taxon>Laurales</taxon>
        <taxon>Lauraceae</taxon>
        <taxon>Persea</taxon>
    </lineage>
</organism>
<gene>
    <name evidence="1" type="ORF">MRB53_008678</name>
</gene>
<reference evidence="1 2" key="1">
    <citation type="journal article" date="2022" name="Hortic Res">
        <title>A haplotype resolved chromosomal level avocado genome allows analysis of novel avocado genes.</title>
        <authorList>
            <person name="Nath O."/>
            <person name="Fletcher S.J."/>
            <person name="Hayward A."/>
            <person name="Shaw L.M."/>
            <person name="Masouleh A.K."/>
            <person name="Furtado A."/>
            <person name="Henry R.J."/>
            <person name="Mitter N."/>
        </authorList>
    </citation>
    <scope>NUCLEOTIDE SEQUENCE [LARGE SCALE GENOMIC DNA]</scope>
    <source>
        <strain evidence="2">cv. Hass</strain>
    </source>
</reference>
<name>A0ACC2MMJ3_PERAE</name>
<evidence type="ECO:0000313" key="1">
    <source>
        <dbReference type="EMBL" id="KAJ8646930.1"/>
    </source>
</evidence>
<evidence type="ECO:0000313" key="2">
    <source>
        <dbReference type="Proteomes" id="UP001234297"/>
    </source>
</evidence>
<proteinExistence type="predicted"/>
<dbReference type="Proteomes" id="UP001234297">
    <property type="component" value="Chromosome 2"/>
</dbReference>
<comment type="caution">
    <text evidence="1">The sequence shown here is derived from an EMBL/GenBank/DDBJ whole genome shotgun (WGS) entry which is preliminary data.</text>
</comment>
<dbReference type="EMBL" id="CM056810">
    <property type="protein sequence ID" value="KAJ8646930.1"/>
    <property type="molecule type" value="Genomic_DNA"/>
</dbReference>